<dbReference type="InterPro" id="IPR027417">
    <property type="entry name" value="P-loop_NTPase"/>
</dbReference>
<sequence>MADLLRLENVSKVYSRGLIGSHATVALKDFSLTLKEDEPTILTVAGESGSGKTTLAMLLLGFIHQSAGRIIYRGKDVAKLHGADKLAYRREVQAVFQDPFAVFNPFYTVDHLLSVPIRHFKLAGSKAEARRKMEEALTAVGLRPEDILGRFPHQLSGGQRQRINVARALLLKPRLLIADEPVSMVDASLRATILETLRNLQRDHGVSIIYITHDLTTAFHIAKSIIVLYRGSVMEAGDVDQVIKDPQHPYTQLLVDSIPWPNLDQRWGAQPIKAREIGGSAEGCRFRPRCPKAMDICKQEPPLFRLGDKHADACFLHDSQPQMPPERLSELLPV</sequence>
<keyword evidence="3" id="KW-0813">Transport</keyword>
<name>A0ABU0M7A0_9HYPH</name>
<reference evidence="7 8" key="1">
    <citation type="submission" date="2023-07" db="EMBL/GenBank/DDBJ databases">
        <title>Genomic Encyclopedia of Type Strains, Phase IV (KMG-IV): sequencing the most valuable type-strain genomes for metagenomic binning, comparative biology and taxonomic classification.</title>
        <authorList>
            <person name="Goeker M."/>
        </authorList>
    </citation>
    <scope>NUCLEOTIDE SEQUENCE [LARGE SCALE GENOMIC DNA]</scope>
    <source>
        <strain evidence="7 8">B1-1</strain>
    </source>
</reference>
<dbReference type="CDD" id="cd03257">
    <property type="entry name" value="ABC_NikE_OppD_transporters"/>
    <property type="match status" value="1"/>
</dbReference>
<dbReference type="Proteomes" id="UP001223743">
    <property type="component" value="Unassembled WGS sequence"/>
</dbReference>
<evidence type="ECO:0000256" key="5">
    <source>
        <dbReference type="ARBA" id="ARBA00022840"/>
    </source>
</evidence>
<evidence type="ECO:0000256" key="2">
    <source>
        <dbReference type="ARBA" id="ARBA00005417"/>
    </source>
</evidence>
<evidence type="ECO:0000313" key="8">
    <source>
        <dbReference type="Proteomes" id="UP001223743"/>
    </source>
</evidence>
<dbReference type="RefSeq" id="WP_266279088.1">
    <property type="nucleotide sequence ID" value="NZ_JAPKNF010000001.1"/>
</dbReference>
<dbReference type="PANTHER" id="PTHR43230:SF3">
    <property type="entry name" value="ABC-TYPE DIPEPTIDE_OLIGOPEPTIDE TRANSPORT SYSTEM, ATPASE COMPONENT"/>
    <property type="match status" value="1"/>
</dbReference>
<evidence type="ECO:0000256" key="1">
    <source>
        <dbReference type="ARBA" id="ARBA00004417"/>
    </source>
</evidence>
<evidence type="ECO:0000259" key="6">
    <source>
        <dbReference type="PROSITE" id="PS50893"/>
    </source>
</evidence>
<gene>
    <name evidence="7" type="ORF">QO015_002458</name>
</gene>
<dbReference type="InterPro" id="IPR003593">
    <property type="entry name" value="AAA+_ATPase"/>
</dbReference>
<dbReference type="EMBL" id="JAUSWJ010000001">
    <property type="protein sequence ID" value="MDQ0516845.1"/>
    <property type="molecule type" value="Genomic_DNA"/>
</dbReference>
<dbReference type="InterPro" id="IPR013563">
    <property type="entry name" value="Oligopep_ABC_C"/>
</dbReference>
<dbReference type="Gene3D" id="3.40.50.300">
    <property type="entry name" value="P-loop containing nucleotide triphosphate hydrolases"/>
    <property type="match status" value="1"/>
</dbReference>
<dbReference type="Pfam" id="PF08352">
    <property type="entry name" value="oligo_HPY"/>
    <property type="match status" value="1"/>
</dbReference>
<keyword evidence="4" id="KW-0547">Nucleotide-binding</keyword>
<evidence type="ECO:0000256" key="3">
    <source>
        <dbReference type="ARBA" id="ARBA00022448"/>
    </source>
</evidence>
<dbReference type="SUPFAM" id="SSF52540">
    <property type="entry name" value="P-loop containing nucleoside triphosphate hydrolases"/>
    <property type="match status" value="1"/>
</dbReference>
<proteinExistence type="inferred from homology"/>
<feature type="domain" description="ABC transporter" evidence="6">
    <location>
        <begin position="5"/>
        <end position="255"/>
    </location>
</feature>
<dbReference type="PROSITE" id="PS50893">
    <property type="entry name" value="ABC_TRANSPORTER_2"/>
    <property type="match status" value="1"/>
</dbReference>
<dbReference type="GO" id="GO:0005524">
    <property type="term" value="F:ATP binding"/>
    <property type="evidence" value="ECO:0007669"/>
    <property type="project" value="UniProtKB-KW"/>
</dbReference>
<accession>A0ABU0M7A0</accession>
<organism evidence="7 8">
    <name type="scientific">Kaistia geumhonensis</name>
    <dbReference type="NCBI Taxonomy" id="410839"/>
    <lineage>
        <taxon>Bacteria</taxon>
        <taxon>Pseudomonadati</taxon>
        <taxon>Pseudomonadota</taxon>
        <taxon>Alphaproteobacteria</taxon>
        <taxon>Hyphomicrobiales</taxon>
        <taxon>Kaistiaceae</taxon>
        <taxon>Kaistia</taxon>
    </lineage>
</organism>
<evidence type="ECO:0000313" key="7">
    <source>
        <dbReference type="EMBL" id="MDQ0516845.1"/>
    </source>
</evidence>
<protein>
    <submittedName>
        <fullName evidence="7">Peptide/nickel transport system ATP-binding protein</fullName>
    </submittedName>
</protein>
<comment type="caution">
    <text evidence="7">The sequence shown here is derived from an EMBL/GenBank/DDBJ whole genome shotgun (WGS) entry which is preliminary data.</text>
</comment>
<keyword evidence="8" id="KW-1185">Reference proteome</keyword>
<comment type="similarity">
    <text evidence="2">Belongs to the ABC transporter superfamily.</text>
</comment>
<keyword evidence="5 7" id="KW-0067">ATP-binding</keyword>
<dbReference type="SMART" id="SM00382">
    <property type="entry name" value="AAA"/>
    <property type="match status" value="1"/>
</dbReference>
<dbReference type="Pfam" id="PF00005">
    <property type="entry name" value="ABC_tran"/>
    <property type="match status" value="1"/>
</dbReference>
<dbReference type="NCBIfam" id="TIGR01727">
    <property type="entry name" value="oligo_HPY"/>
    <property type="match status" value="1"/>
</dbReference>
<comment type="subcellular location">
    <subcellularLocation>
        <location evidence="1">Cell inner membrane</location>
        <topology evidence="1">Peripheral membrane protein</topology>
    </subcellularLocation>
</comment>
<dbReference type="InterPro" id="IPR003439">
    <property type="entry name" value="ABC_transporter-like_ATP-bd"/>
</dbReference>
<dbReference type="PROSITE" id="PS00211">
    <property type="entry name" value="ABC_TRANSPORTER_1"/>
    <property type="match status" value="1"/>
</dbReference>
<dbReference type="PANTHER" id="PTHR43230">
    <property type="entry name" value="ABC-TYPE DIPEPTIDE/OLIGOPEPTIDE TRANSPORT SYSTEM, ATPASE COMPONENT"/>
    <property type="match status" value="1"/>
</dbReference>
<evidence type="ECO:0000256" key="4">
    <source>
        <dbReference type="ARBA" id="ARBA00022741"/>
    </source>
</evidence>
<dbReference type="InterPro" id="IPR017871">
    <property type="entry name" value="ABC_transporter-like_CS"/>
</dbReference>